<feature type="binding site" evidence="8">
    <location>
        <position position="243"/>
    </location>
    <ligand>
        <name>NADP(+)</name>
        <dbReference type="ChEBI" id="CHEBI:58349"/>
    </ligand>
</feature>
<dbReference type="HAMAP" id="MF_00222">
    <property type="entry name" value="Shikimate_DH_AroE"/>
    <property type="match status" value="1"/>
</dbReference>
<comment type="pathway">
    <text evidence="1 8">Metabolic intermediate biosynthesis; chorismate biosynthesis; chorismate from D-erythrose 4-phosphate and phosphoenolpyruvate: step 4/7.</text>
</comment>
<dbReference type="PANTHER" id="PTHR21089">
    <property type="entry name" value="SHIKIMATE DEHYDROGENASE"/>
    <property type="match status" value="1"/>
</dbReference>
<dbReference type="Gene3D" id="3.40.50.720">
    <property type="entry name" value="NAD(P)-binding Rossmann-like Domain"/>
    <property type="match status" value="1"/>
</dbReference>
<dbReference type="UniPathway" id="UPA00053">
    <property type="reaction ID" value="UER00087"/>
</dbReference>
<proteinExistence type="inferred from homology"/>
<keyword evidence="4 8" id="KW-0521">NADP</keyword>
<dbReference type="GO" id="GO:0004764">
    <property type="term" value="F:shikimate 3-dehydrogenase (NADP+) activity"/>
    <property type="evidence" value="ECO:0007669"/>
    <property type="project" value="UniProtKB-UniRule"/>
</dbReference>
<evidence type="ECO:0000256" key="2">
    <source>
        <dbReference type="ARBA" id="ARBA00012962"/>
    </source>
</evidence>
<dbReference type="RefSeq" id="WP_070402223.1">
    <property type="nucleotide sequence ID" value="NZ_BJVW01000002.1"/>
</dbReference>
<keyword evidence="3 8" id="KW-0028">Amino-acid biosynthesis</keyword>
<dbReference type="EMBL" id="CP014674">
    <property type="protein sequence ID" value="AOX16464.1"/>
    <property type="molecule type" value="Genomic_DNA"/>
</dbReference>
<dbReference type="CDD" id="cd01065">
    <property type="entry name" value="NAD_bind_Shikimate_DH"/>
    <property type="match status" value="1"/>
</dbReference>
<dbReference type="eggNOG" id="COG0169">
    <property type="taxonomic scope" value="Bacteria"/>
</dbReference>
<dbReference type="STRING" id="153496.A0U89_04245"/>
<dbReference type="GO" id="GO:0019632">
    <property type="term" value="P:shikimate metabolic process"/>
    <property type="evidence" value="ECO:0007669"/>
    <property type="project" value="InterPro"/>
</dbReference>
<dbReference type="KEGG" id="kba:A0U89_04245"/>
<feature type="binding site" evidence="8">
    <location>
        <position position="250"/>
    </location>
    <ligand>
        <name>shikimate</name>
        <dbReference type="ChEBI" id="CHEBI:36208"/>
    </ligand>
</feature>
<protein>
    <recommendedName>
        <fullName evidence="2 8">Shikimate dehydrogenase (NADP(+))</fullName>
        <shortName evidence="8">SDH</shortName>
        <ecNumber evidence="2 8">1.1.1.25</ecNumber>
    </recommendedName>
</protein>
<keyword evidence="5 8" id="KW-0560">Oxidoreductase</keyword>
<dbReference type="InterPro" id="IPR036291">
    <property type="entry name" value="NAD(P)-bd_dom_sf"/>
</dbReference>
<dbReference type="InterPro" id="IPR011342">
    <property type="entry name" value="Shikimate_DH"/>
</dbReference>
<feature type="binding site" evidence="8">
    <location>
        <position position="220"/>
    </location>
    <ligand>
        <name>NADP(+)</name>
        <dbReference type="ChEBI" id="CHEBI:58349"/>
    </ligand>
</feature>
<feature type="active site" description="Proton acceptor" evidence="8">
    <location>
        <position position="71"/>
    </location>
</feature>
<evidence type="ECO:0000256" key="5">
    <source>
        <dbReference type="ARBA" id="ARBA00023002"/>
    </source>
</evidence>
<feature type="binding site" evidence="8">
    <location>
        <position position="67"/>
    </location>
    <ligand>
        <name>shikimate</name>
        <dbReference type="ChEBI" id="CHEBI:36208"/>
    </ligand>
</feature>
<dbReference type="OrthoDB" id="9792692at2"/>
<dbReference type="SUPFAM" id="SSF53223">
    <property type="entry name" value="Aminoacid dehydrogenase-like, N-terminal domain"/>
    <property type="match status" value="1"/>
</dbReference>
<comment type="subunit">
    <text evidence="8">Homodimer.</text>
</comment>
<keyword evidence="10" id="KW-1185">Reference proteome</keyword>
<dbReference type="Pfam" id="PF08501">
    <property type="entry name" value="Shikimate_dh_N"/>
    <property type="match status" value="1"/>
</dbReference>
<organism evidence="9 10">
    <name type="scientific">Kozakia baliensis</name>
    <dbReference type="NCBI Taxonomy" id="153496"/>
    <lineage>
        <taxon>Bacteria</taxon>
        <taxon>Pseudomonadati</taxon>
        <taxon>Pseudomonadota</taxon>
        <taxon>Alphaproteobacteria</taxon>
        <taxon>Acetobacterales</taxon>
        <taxon>Acetobacteraceae</taxon>
        <taxon>Kozakia</taxon>
    </lineage>
</organism>
<comment type="catalytic activity">
    <reaction evidence="7 8">
        <text>shikimate + NADP(+) = 3-dehydroshikimate + NADPH + H(+)</text>
        <dbReference type="Rhea" id="RHEA:17737"/>
        <dbReference type="ChEBI" id="CHEBI:15378"/>
        <dbReference type="ChEBI" id="CHEBI:16630"/>
        <dbReference type="ChEBI" id="CHEBI:36208"/>
        <dbReference type="ChEBI" id="CHEBI:57783"/>
        <dbReference type="ChEBI" id="CHEBI:58349"/>
        <dbReference type="EC" id="1.1.1.25"/>
    </reaction>
</comment>
<evidence type="ECO:0000256" key="7">
    <source>
        <dbReference type="ARBA" id="ARBA00049442"/>
    </source>
</evidence>
<evidence type="ECO:0000313" key="9">
    <source>
        <dbReference type="EMBL" id="AOX16464.1"/>
    </source>
</evidence>
<dbReference type="AlphaFoldDB" id="A0A1D8US49"/>
<dbReference type="NCBIfam" id="TIGR00507">
    <property type="entry name" value="aroE"/>
    <property type="match status" value="1"/>
</dbReference>
<dbReference type="Proteomes" id="UP000179145">
    <property type="component" value="Chromosome"/>
</dbReference>
<feature type="binding site" evidence="8">
    <location>
        <position position="92"/>
    </location>
    <ligand>
        <name>shikimate</name>
        <dbReference type="ChEBI" id="CHEBI:36208"/>
    </ligand>
</feature>
<comment type="similarity">
    <text evidence="8">Belongs to the shikimate dehydrogenase family.</text>
</comment>
<evidence type="ECO:0000256" key="8">
    <source>
        <dbReference type="HAMAP-Rule" id="MF_00222"/>
    </source>
</evidence>
<evidence type="ECO:0000256" key="4">
    <source>
        <dbReference type="ARBA" id="ARBA00022857"/>
    </source>
</evidence>
<evidence type="ECO:0000256" key="3">
    <source>
        <dbReference type="ARBA" id="ARBA00022605"/>
    </source>
</evidence>
<feature type="binding site" evidence="8">
    <location>
        <position position="222"/>
    </location>
    <ligand>
        <name>shikimate</name>
        <dbReference type="ChEBI" id="CHEBI:36208"/>
    </ligand>
</feature>
<feature type="binding site" evidence="8">
    <location>
        <position position="108"/>
    </location>
    <ligand>
        <name>shikimate</name>
        <dbReference type="ChEBI" id="CHEBI:36208"/>
    </ligand>
</feature>
<name>A0A1D8US49_9PROT</name>
<dbReference type="NCBIfam" id="NF001312">
    <property type="entry name" value="PRK00258.1-4"/>
    <property type="match status" value="1"/>
</dbReference>
<dbReference type="GO" id="GO:0009073">
    <property type="term" value="P:aromatic amino acid family biosynthetic process"/>
    <property type="evidence" value="ECO:0007669"/>
    <property type="project" value="UniProtKB-KW"/>
</dbReference>
<feature type="binding site" evidence="8">
    <location>
        <begin position="131"/>
        <end position="135"/>
    </location>
    <ligand>
        <name>NADP(+)</name>
        <dbReference type="ChEBI" id="CHEBI:58349"/>
    </ligand>
</feature>
<dbReference type="GO" id="GO:0005829">
    <property type="term" value="C:cytosol"/>
    <property type="evidence" value="ECO:0007669"/>
    <property type="project" value="TreeGrafter"/>
</dbReference>
<dbReference type="Gene3D" id="3.40.50.10860">
    <property type="entry name" value="Leucine Dehydrogenase, chain A, domain 1"/>
    <property type="match status" value="1"/>
</dbReference>
<evidence type="ECO:0000256" key="6">
    <source>
        <dbReference type="ARBA" id="ARBA00023141"/>
    </source>
</evidence>
<dbReference type="InterPro" id="IPR046346">
    <property type="entry name" value="Aminoacid_DH-like_N_sf"/>
</dbReference>
<dbReference type="GO" id="GO:0050661">
    <property type="term" value="F:NADP binding"/>
    <property type="evidence" value="ECO:0007669"/>
    <property type="project" value="InterPro"/>
</dbReference>
<sequence length="278" mass="29647">MNASEQKQFAGVVGWPVAHSRSPILHNHWCEKYGINGEYVALPVPPGELEDCLKELAEVGLRGVNITIPHKEEAYRLVTQRSETATRAGAVNTICFLEDGTTTGDCTDGSGFVANLQAHGVEVAGRVLMLGAGGASRAVVAALLDAGCEVLIANRTRARAEALVEALGGGEVVEWAEWPQILPSCRLLVNGTSLGMKGQPEFDWDAVLVEAPAGLVVADMVYAPLETPLLAAAKRRNLQTIDGLGMLMYQARAGFAAWFGVTPEVDEETRELLVRSLG</sequence>
<dbReference type="SUPFAM" id="SSF51735">
    <property type="entry name" value="NAD(P)-binding Rossmann-fold domains"/>
    <property type="match status" value="1"/>
</dbReference>
<dbReference type="EC" id="1.1.1.25" evidence="2 8"/>
<dbReference type="InterPro" id="IPR006151">
    <property type="entry name" value="Shikm_DH/Glu-tRNA_Rdtase"/>
</dbReference>
<dbReference type="NCBIfam" id="NF001310">
    <property type="entry name" value="PRK00258.1-2"/>
    <property type="match status" value="1"/>
</dbReference>
<reference evidence="9 10" key="1">
    <citation type="journal article" date="2016" name="Microb. Cell Fact.">
        <title>Dissection of exopolysaccharide biosynthesis in Kozakia baliensis.</title>
        <authorList>
            <person name="Brandt J.U."/>
            <person name="Jakob F."/>
            <person name="Behr J."/>
            <person name="Geissler A.J."/>
            <person name="Vogel R.F."/>
        </authorList>
    </citation>
    <scope>NUCLEOTIDE SEQUENCE [LARGE SCALE GENOMIC DNA]</scope>
    <source>
        <strain evidence="9 10">DSM 14400</strain>
    </source>
</reference>
<accession>A0A1D8US49</accession>
<dbReference type="InterPro" id="IPR022893">
    <property type="entry name" value="Shikimate_DH_fam"/>
</dbReference>
<gene>
    <name evidence="8" type="primary">aroE</name>
    <name evidence="9" type="ORF">A0U89_04245</name>
</gene>
<dbReference type="GO" id="GO:0009423">
    <property type="term" value="P:chorismate biosynthetic process"/>
    <property type="evidence" value="ECO:0007669"/>
    <property type="project" value="UniProtKB-UniRule"/>
</dbReference>
<dbReference type="InterPro" id="IPR013708">
    <property type="entry name" value="Shikimate_DH-bd_N"/>
</dbReference>
<comment type="function">
    <text evidence="8">Involved in the biosynthesis of the chorismate, which leads to the biosynthesis of aromatic amino acids. Catalyzes the reversible NADPH linked reduction of 3-dehydroshikimate (DHSA) to yield shikimate (SA).</text>
</comment>
<keyword evidence="6 8" id="KW-0057">Aromatic amino acid biosynthesis</keyword>
<dbReference type="GO" id="GO:0008652">
    <property type="term" value="P:amino acid biosynthetic process"/>
    <property type="evidence" value="ECO:0007669"/>
    <property type="project" value="UniProtKB-KW"/>
</dbReference>
<dbReference type="Pfam" id="PF01488">
    <property type="entry name" value="Shikimate_DH"/>
    <property type="match status" value="1"/>
</dbReference>
<feature type="binding site" evidence="8">
    <location>
        <begin position="20"/>
        <end position="22"/>
    </location>
    <ligand>
        <name>shikimate</name>
        <dbReference type="ChEBI" id="CHEBI:36208"/>
    </ligand>
</feature>
<evidence type="ECO:0000256" key="1">
    <source>
        <dbReference type="ARBA" id="ARBA00004871"/>
    </source>
</evidence>
<dbReference type="PANTHER" id="PTHR21089:SF1">
    <property type="entry name" value="BIFUNCTIONAL 3-DEHYDROQUINATE DEHYDRATASE_SHIKIMATE DEHYDROGENASE, CHLOROPLASTIC"/>
    <property type="match status" value="1"/>
</dbReference>
<feature type="binding site" evidence="8">
    <location>
        <position position="83"/>
    </location>
    <ligand>
        <name>NADP(+)</name>
        <dbReference type="ChEBI" id="CHEBI:58349"/>
    </ligand>
</feature>
<feature type="binding site" evidence="8">
    <location>
        <begin position="154"/>
        <end position="159"/>
    </location>
    <ligand>
        <name>NADP(+)</name>
        <dbReference type="ChEBI" id="CHEBI:58349"/>
    </ligand>
</feature>
<evidence type="ECO:0000313" key="10">
    <source>
        <dbReference type="Proteomes" id="UP000179145"/>
    </source>
</evidence>